<dbReference type="InterPro" id="IPR007608">
    <property type="entry name" value="Senescence_reg_S40"/>
</dbReference>
<keyword evidence="4" id="KW-1185">Reference proteome</keyword>
<dbReference type="Proteomes" id="UP001630127">
    <property type="component" value="Unassembled WGS sequence"/>
</dbReference>
<comment type="similarity">
    <text evidence="1">Belongs to the senescence regulator S40 family.</text>
</comment>
<dbReference type="GO" id="GO:0010150">
    <property type="term" value="P:leaf senescence"/>
    <property type="evidence" value="ECO:0007669"/>
    <property type="project" value="UniProtKB-ARBA"/>
</dbReference>
<dbReference type="Pfam" id="PF04520">
    <property type="entry name" value="Senescence_reg"/>
    <property type="match status" value="1"/>
</dbReference>
<organism evidence="3 4">
    <name type="scientific">Cinchona calisaya</name>
    <dbReference type="NCBI Taxonomy" id="153742"/>
    <lineage>
        <taxon>Eukaryota</taxon>
        <taxon>Viridiplantae</taxon>
        <taxon>Streptophyta</taxon>
        <taxon>Embryophyta</taxon>
        <taxon>Tracheophyta</taxon>
        <taxon>Spermatophyta</taxon>
        <taxon>Magnoliopsida</taxon>
        <taxon>eudicotyledons</taxon>
        <taxon>Gunneridae</taxon>
        <taxon>Pentapetalae</taxon>
        <taxon>asterids</taxon>
        <taxon>lamiids</taxon>
        <taxon>Gentianales</taxon>
        <taxon>Rubiaceae</taxon>
        <taxon>Cinchonoideae</taxon>
        <taxon>Cinchoneae</taxon>
        <taxon>Cinchona</taxon>
    </lineage>
</organism>
<sequence>MSSTEGRYNLYSQGSTGWSTTFRRNEEFQEDEDVVWGTTILRGRKEFKNSNYSDSYREATSKRLSTTASRMIPKANSNTNSISESKPIQHSSAPVNIPDWSRIYGKNSSNKASSNTAYSWLD</sequence>
<evidence type="ECO:0000313" key="4">
    <source>
        <dbReference type="Proteomes" id="UP001630127"/>
    </source>
</evidence>
<feature type="region of interest" description="Disordered" evidence="2">
    <location>
        <begin position="52"/>
        <end position="122"/>
    </location>
</feature>
<feature type="compositionally biased region" description="Low complexity" evidence="2">
    <location>
        <begin position="106"/>
        <end position="122"/>
    </location>
</feature>
<protein>
    <submittedName>
        <fullName evidence="3">Uncharacterized protein</fullName>
    </submittedName>
</protein>
<evidence type="ECO:0000256" key="2">
    <source>
        <dbReference type="SAM" id="MobiDB-lite"/>
    </source>
</evidence>
<evidence type="ECO:0000313" key="3">
    <source>
        <dbReference type="EMBL" id="KAL3508480.1"/>
    </source>
</evidence>
<accession>A0ABD2YR67</accession>
<dbReference type="AlphaFoldDB" id="A0ABD2YR67"/>
<reference evidence="3 4" key="1">
    <citation type="submission" date="2024-11" db="EMBL/GenBank/DDBJ databases">
        <title>A near-complete genome assembly of Cinchona calisaya.</title>
        <authorList>
            <person name="Lian D.C."/>
            <person name="Zhao X.W."/>
            <person name="Wei L."/>
        </authorList>
    </citation>
    <scope>NUCLEOTIDE SEQUENCE [LARGE SCALE GENOMIC DNA]</scope>
    <source>
        <tissue evidence="3">Nenye</tissue>
    </source>
</reference>
<gene>
    <name evidence="3" type="ORF">ACH5RR_027881</name>
</gene>
<feature type="compositionally biased region" description="Polar residues" evidence="2">
    <location>
        <begin position="62"/>
        <end position="94"/>
    </location>
</feature>
<evidence type="ECO:0000256" key="1">
    <source>
        <dbReference type="ARBA" id="ARBA00034773"/>
    </source>
</evidence>
<comment type="caution">
    <text evidence="3">The sequence shown here is derived from an EMBL/GenBank/DDBJ whole genome shotgun (WGS) entry which is preliminary data.</text>
</comment>
<name>A0ABD2YR67_9GENT</name>
<dbReference type="EMBL" id="JBJUIK010000012">
    <property type="protein sequence ID" value="KAL3508480.1"/>
    <property type="molecule type" value="Genomic_DNA"/>
</dbReference>
<proteinExistence type="inferred from homology"/>